<protein>
    <submittedName>
        <fullName evidence="3">Phage holin family protein</fullName>
    </submittedName>
</protein>
<evidence type="ECO:0000256" key="1">
    <source>
        <dbReference type="SAM" id="MobiDB-lite"/>
    </source>
</evidence>
<dbReference type="AlphaFoldDB" id="A0A6L5GAP8"/>
<sequence length="174" mass="19027">MSQDTWQRADQKEARAGQVRPQGERLQDERSLGELLNSAAHDIGRLVRQEVELAKVELREEAGKASKAGAKIGAGAVIGHLALLLASFAAAWGLAEVVHRAWAFLIVAVVYGIVAAVLFAMGRKQFREMSAVPRQTVETLKEDASWAREQVRLGRTSPARGRTSARRSTRSRTA</sequence>
<dbReference type="InterPro" id="IPR009937">
    <property type="entry name" value="Phage_holin_3_6"/>
</dbReference>
<dbReference type="RefSeq" id="WP_153025893.1">
    <property type="nucleotide sequence ID" value="NZ_WIAO01000016.1"/>
</dbReference>
<feature type="region of interest" description="Disordered" evidence="1">
    <location>
        <begin position="1"/>
        <end position="28"/>
    </location>
</feature>
<name>A0A6L5GAP8_9ACTN</name>
<gene>
    <name evidence="3" type="ORF">GFD30_14315</name>
</gene>
<feature type="transmembrane region" description="Helical" evidence="2">
    <location>
        <begin position="72"/>
        <end position="95"/>
    </location>
</feature>
<accession>A0A6L5GAP8</accession>
<keyword evidence="2" id="KW-1133">Transmembrane helix</keyword>
<comment type="caution">
    <text evidence="3">The sequence shown here is derived from an EMBL/GenBank/DDBJ whole genome shotgun (WGS) entry which is preliminary data.</text>
</comment>
<keyword evidence="4" id="KW-1185">Reference proteome</keyword>
<feature type="transmembrane region" description="Helical" evidence="2">
    <location>
        <begin position="101"/>
        <end position="121"/>
    </location>
</feature>
<evidence type="ECO:0000313" key="4">
    <source>
        <dbReference type="Proteomes" id="UP000477750"/>
    </source>
</evidence>
<reference evidence="3 4" key="1">
    <citation type="submission" date="2019-10" db="EMBL/GenBank/DDBJ databases">
        <title>Glycomyces albidus sp. nov., a novel actinomycete isolated from rhizosphere soil of wheat (Triticum aestivum L.).</title>
        <authorList>
            <person name="Qian L."/>
        </authorList>
    </citation>
    <scope>NUCLEOTIDE SEQUENCE [LARGE SCALE GENOMIC DNA]</scope>
    <source>
        <strain evidence="3 4">NEAU-7082</strain>
    </source>
</reference>
<keyword evidence="2" id="KW-0472">Membrane</keyword>
<organism evidence="3 4">
    <name type="scientific">Glycomyces albidus</name>
    <dbReference type="NCBI Taxonomy" id="2656774"/>
    <lineage>
        <taxon>Bacteria</taxon>
        <taxon>Bacillati</taxon>
        <taxon>Actinomycetota</taxon>
        <taxon>Actinomycetes</taxon>
        <taxon>Glycomycetales</taxon>
        <taxon>Glycomycetaceae</taxon>
        <taxon>Glycomyces</taxon>
    </lineage>
</organism>
<evidence type="ECO:0000256" key="2">
    <source>
        <dbReference type="SAM" id="Phobius"/>
    </source>
</evidence>
<feature type="compositionally biased region" description="Basic residues" evidence="1">
    <location>
        <begin position="163"/>
        <end position="174"/>
    </location>
</feature>
<evidence type="ECO:0000313" key="3">
    <source>
        <dbReference type="EMBL" id="MQM26735.1"/>
    </source>
</evidence>
<feature type="region of interest" description="Disordered" evidence="1">
    <location>
        <begin position="148"/>
        <end position="174"/>
    </location>
</feature>
<keyword evidence="2" id="KW-0812">Transmembrane</keyword>
<dbReference type="EMBL" id="WIAO01000016">
    <property type="protein sequence ID" value="MQM26735.1"/>
    <property type="molecule type" value="Genomic_DNA"/>
</dbReference>
<dbReference type="Proteomes" id="UP000477750">
    <property type="component" value="Unassembled WGS sequence"/>
</dbReference>
<proteinExistence type="predicted"/>
<dbReference type="Pfam" id="PF07332">
    <property type="entry name" value="Phage_holin_3_6"/>
    <property type="match status" value="1"/>
</dbReference>